<dbReference type="Pfam" id="PF00239">
    <property type="entry name" value="Resolvase"/>
    <property type="match status" value="1"/>
</dbReference>
<dbReference type="SUPFAM" id="SSF53041">
    <property type="entry name" value="Resolvase-like"/>
    <property type="match status" value="1"/>
</dbReference>
<name>A0A5N8Y004_9ACTN</name>
<accession>A0A5N8Y004</accession>
<evidence type="ECO:0000256" key="1">
    <source>
        <dbReference type="SAM" id="MobiDB-lite"/>
    </source>
</evidence>
<dbReference type="PANTHER" id="PTHR30461:SF23">
    <property type="entry name" value="DNA RECOMBINASE-RELATED"/>
    <property type="match status" value="1"/>
</dbReference>
<reference evidence="3 4" key="1">
    <citation type="submission" date="2019-07" db="EMBL/GenBank/DDBJ databases">
        <title>New species of Amycolatopsis and Streptomyces.</title>
        <authorList>
            <person name="Duangmal K."/>
            <person name="Teo W.F.A."/>
            <person name="Lipun K."/>
        </authorList>
    </citation>
    <scope>NUCLEOTIDE SEQUENCE [LARGE SCALE GENOMIC DNA]</scope>
    <source>
        <strain evidence="3 4">NBRC 106415</strain>
    </source>
</reference>
<dbReference type="Gene3D" id="3.40.50.1390">
    <property type="entry name" value="Resolvase, N-terminal catalytic domain"/>
    <property type="match status" value="1"/>
</dbReference>
<dbReference type="InterPro" id="IPR036162">
    <property type="entry name" value="Resolvase-like_N_sf"/>
</dbReference>
<comment type="caution">
    <text evidence="3">The sequence shown here is derived from an EMBL/GenBank/DDBJ whole genome shotgun (WGS) entry which is preliminary data.</text>
</comment>
<organism evidence="3 4">
    <name type="scientific">Streptomyces spongiae</name>
    <dbReference type="NCBI Taxonomy" id="565072"/>
    <lineage>
        <taxon>Bacteria</taxon>
        <taxon>Bacillati</taxon>
        <taxon>Actinomycetota</taxon>
        <taxon>Actinomycetes</taxon>
        <taxon>Kitasatosporales</taxon>
        <taxon>Streptomycetaceae</taxon>
        <taxon>Streptomyces</taxon>
    </lineage>
</organism>
<feature type="region of interest" description="Disordered" evidence="1">
    <location>
        <begin position="203"/>
        <end position="225"/>
    </location>
</feature>
<dbReference type="Gene3D" id="3.90.1750.20">
    <property type="entry name" value="Putative Large Serine Recombinase, Chain B, Domain 2"/>
    <property type="match status" value="1"/>
</dbReference>
<dbReference type="InterPro" id="IPR038109">
    <property type="entry name" value="DNA_bind_recomb_sf"/>
</dbReference>
<dbReference type="InterPro" id="IPR011109">
    <property type="entry name" value="DNA_bind_recombinase_dom"/>
</dbReference>
<dbReference type="InterPro" id="IPR006119">
    <property type="entry name" value="Resolv_N"/>
</dbReference>
<keyword evidence="4" id="KW-1185">Reference proteome</keyword>
<dbReference type="Pfam" id="PF07508">
    <property type="entry name" value="Recombinase"/>
    <property type="match status" value="1"/>
</dbReference>
<dbReference type="AlphaFoldDB" id="A0A5N8Y004"/>
<feature type="domain" description="Recombinase" evidence="2">
    <location>
        <begin position="221"/>
        <end position="317"/>
    </location>
</feature>
<protein>
    <submittedName>
        <fullName evidence="3">Recombinase family protein</fullName>
    </submittedName>
</protein>
<dbReference type="SMART" id="SM00857">
    <property type="entry name" value="Resolvase"/>
    <property type="match status" value="1"/>
</dbReference>
<proteinExistence type="predicted"/>
<dbReference type="CDD" id="cd00338">
    <property type="entry name" value="Ser_Recombinase"/>
    <property type="match status" value="1"/>
</dbReference>
<dbReference type="InterPro" id="IPR050639">
    <property type="entry name" value="SSR_resolvase"/>
</dbReference>
<dbReference type="Proteomes" id="UP000400924">
    <property type="component" value="Unassembled WGS sequence"/>
</dbReference>
<evidence type="ECO:0000259" key="2">
    <source>
        <dbReference type="PROSITE" id="PS51737"/>
    </source>
</evidence>
<dbReference type="PANTHER" id="PTHR30461">
    <property type="entry name" value="DNA-INVERTASE FROM LAMBDOID PROPHAGE"/>
    <property type="match status" value="1"/>
</dbReference>
<dbReference type="EMBL" id="VJZC01000989">
    <property type="protein sequence ID" value="MPY64896.1"/>
    <property type="molecule type" value="Genomic_DNA"/>
</dbReference>
<dbReference type="GO" id="GO:0003677">
    <property type="term" value="F:DNA binding"/>
    <property type="evidence" value="ECO:0007669"/>
    <property type="project" value="InterPro"/>
</dbReference>
<gene>
    <name evidence="3" type="ORF">FNH08_49455</name>
</gene>
<dbReference type="OrthoDB" id="4500247at2"/>
<dbReference type="RefSeq" id="WP_152778522.1">
    <property type="nucleotide sequence ID" value="NZ_VJZC01000989.1"/>
</dbReference>
<dbReference type="PROSITE" id="PS51737">
    <property type="entry name" value="RECOMBINASE_DNA_BIND"/>
    <property type="match status" value="1"/>
</dbReference>
<sequence length="317" mass="35356">MAEHDTIVNSTAFIGLRTRKRPPASFVTHLLDELRGMPDNSLPLAQALALRSDGQRLVVAYCRISFDAHRQDGHGVEDQAAHCARIAAQHGAIVVHRYVDNDKSASKVGVTRPDFEEMLTALESGFTADGYPIDGVVCVSDDRLYRDVPTYQRFFKCFTAHPSRTYIDALGQYDLYDEETAQRGFLRAAAARAESTQQRQRATLNHRARAERGEPVASRRPFGWNTDKVTLHPGESVVVRRGVQSLLRGETLTTVTRDFAASGFTTTLGNPWQRQTVKQILRNPRICGYRKLHGTLVLDAVGNPVMGQWEPIVSPEE</sequence>
<dbReference type="GO" id="GO:0000150">
    <property type="term" value="F:DNA strand exchange activity"/>
    <property type="evidence" value="ECO:0007669"/>
    <property type="project" value="InterPro"/>
</dbReference>
<evidence type="ECO:0000313" key="3">
    <source>
        <dbReference type="EMBL" id="MPY64896.1"/>
    </source>
</evidence>
<evidence type="ECO:0000313" key="4">
    <source>
        <dbReference type="Proteomes" id="UP000400924"/>
    </source>
</evidence>